<dbReference type="GO" id="GO:0004866">
    <property type="term" value="F:endopeptidase inhibitor activity"/>
    <property type="evidence" value="ECO:0007669"/>
    <property type="project" value="InterPro"/>
</dbReference>
<dbReference type="Pfam" id="PF01835">
    <property type="entry name" value="MG2"/>
    <property type="match status" value="1"/>
</dbReference>
<dbReference type="OrthoDB" id="9767116at2"/>
<name>Q3A743_SYNC1</name>
<comment type="similarity">
    <text evidence="1">Belongs to the protease inhibitor I39 (alpha-2-macroglobulin) family. Bacterial alpha-2-macroglobulin subfamily.</text>
</comment>
<dbReference type="Gene3D" id="2.60.40.3710">
    <property type="match status" value="1"/>
</dbReference>
<keyword evidence="3" id="KW-0472">Membrane</keyword>
<evidence type="ECO:0000259" key="4">
    <source>
        <dbReference type="SMART" id="SM01359"/>
    </source>
</evidence>
<evidence type="ECO:0000256" key="1">
    <source>
        <dbReference type="ARBA" id="ARBA00010556"/>
    </source>
</evidence>
<dbReference type="eggNOG" id="COG2373">
    <property type="taxonomic scope" value="Bacteria"/>
</dbReference>
<evidence type="ECO:0000313" key="7">
    <source>
        <dbReference type="Proteomes" id="UP000002534"/>
    </source>
</evidence>
<dbReference type="STRING" id="338963.Pcar_0544"/>
<dbReference type="InterPro" id="IPR041203">
    <property type="entry name" value="Bact_A2M_MG5"/>
</dbReference>
<evidence type="ECO:0000313" key="6">
    <source>
        <dbReference type="EMBL" id="ABA87804.1"/>
    </source>
</evidence>
<keyword evidence="7" id="KW-1185">Reference proteome</keyword>
<dbReference type="InterPro" id="IPR002890">
    <property type="entry name" value="MG2"/>
</dbReference>
<dbReference type="RefSeq" id="WP_011340242.1">
    <property type="nucleotide sequence ID" value="NC_007498.2"/>
</dbReference>
<dbReference type="KEGG" id="pca:Pcar_0544"/>
<dbReference type="SUPFAM" id="SSF48239">
    <property type="entry name" value="Terpenoid cyclases/Protein prenyltransferases"/>
    <property type="match status" value="1"/>
</dbReference>
<dbReference type="InterPro" id="IPR041246">
    <property type="entry name" value="Bact_MG10"/>
</dbReference>
<keyword evidence="3" id="KW-0812">Transmembrane</keyword>
<keyword evidence="3" id="KW-1133">Transmembrane helix</keyword>
<dbReference type="CDD" id="cd02891">
    <property type="entry name" value="A2M_like"/>
    <property type="match status" value="1"/>
</dbReference>
<dbReference type="HOGENOM" id="CLU_000965_2_0_7"/>
<dbReference type="Gene3D" id="2.60.40.1930">
    <property type="match status" value="1"/>
</dbReference>
<accession>Q3A743</accession>
<dbReference type="PANTHER" id="PTHR40094:SF1">
    <property type="entry name" value="UBIQUITIN DOMAIN-CONTAINING PROTEIN"/>
    <property type="match status" value="1"/>
</dbReference>
<protein>
    <submittedName>
        <fullName evidence="6">Alpha-2-macroglobulin domain protein</fullName>
    </submittedName>
</protein>
<gene>
    <name evidence="6" type="ordered locus">Pcar_0544</name>
</gene>
<dbReference type="Proteomes" id="UP000002534">
    <property type="component" value="Chromosome"/>
</dbReference>
<dbReference type="Pfam" id="PF00207">
    <property type="entry name" value="A2M"/>
    <property type="match status" value="1"/>
</dbReference>
<organism evidence="6 7">
    <name type="scientific">Syntrophotalea carbinolica (strain DSM 2380 / NBRC 103641 / GraBd1)</name>
    <name type="common">Pelobacter carbinolicus</name>
    <dbReference type="NCBI Taxonomy" id="338963"/>
    <lineage>
        <taxon>Bacteria</taxon>
        <taxon>Pseudomonadati</taxon>
        <taxon>Thermodesulfobacteriota</taxon>
        <taxon>Desulfuromonadia</taxon>
        <taxon>Desulfuromonadales</taxon>
        <taxon>Syntrophotaleaceae</taxon>
        <taxon>Syntrophotalea</taxon>
    </lineage>
</organism>
<reference evidence="7" key="1">
    <citation type="submission" date="2005-10" db="EMBL/GenBank/DDBJ databases">
        <title>Complete sequence of Pelobacter carbinolicus DSM 2380.</title>
        <authorList>
            <person name="Copeland A."/>
            <person name="Lucas S."/>
            <person name="Lapidus A."/>
            <person name="Barry K."/>
            <person name="Detter J.C."/>
            <person name="Glavina T."/>
            <person name="Hammon N."/>
            <person name="Israni S."/>
            <person name="Pitluck S."/>
            <person name="Chertkov O."/>
            <person name="Schmutz J."/>
            <person name="Larimer F."/>
            <person name="Land M."/>
            <person name="Kyrpides N."/>
            <person name="Ivanova N."/>
            <person name="Richardson P."/>
        </authorList>
    </citation>
    <scope>NUCLEOTIDE SEQUENCE [LARGE SCALE GENOMIC DNA]</scope>
    <source>
        <strain evidence="7">DSM 2380 / NBRC 103641 / GraBd1</strain>
    </source>
</reference>
<reference evidence="6 7" key="2">
    <citation type="journal article" date="2012" name="BMC Genomics">
        <title>The genome of Pelobacter carbinolicus reveals surprising metabolic capabilities and physiological features.</title>
        <authorList>
            <person name="Aklujkar M."/>
            <person name="Haveman S.A."/>
            <person name="Didonato R.Jr."/>
            <person name="Chertkov O."/>
            <person name="Han C.S."/>
            <person name="Land M.L."/>
            <person name="Brown P."/>
            <person name="Lovley D.R."/>
        </authorList>
    </citation>
    <scope>NUCLEOTIDE SEQUENCE [LARGE SCALE GENOMIC DNA]</scope>
    <source>
        <strain evidence="7">DSM 2380 / NBRC 103641 / GraBd1</strain>
    </source>
</reference>
<feature type="transmembrane region" description="Helical" evidence="3">
    <location>
        <begin position="41"/>
        <end position="62"/>
    </location>
</feature>
<dbReference type="Pfam" id="PF07703">
    <property type="entry name" value="A2M_BRD"/>
    <property type="match status" value="1"/>
</dbReference>
<dbReference type="InterPro" id="IPR008930">
    <property type="entry name" value="Terpenoid_cyclase/PrenylTrfase"/>
</dbReference>
<dbReference type="EMBL" id="CP000142">
    <property type="protein sequence ID" value="ABA87804.1"/>
    <property type="molecule type" value="Genomic_DNA"/>
</dbReference>
<feature type="domain" description="Alpha-2-macroglobulin" evidence="5">
    <location>
        <begin position="1262"/>
        <end position="1354"/>
    </location>
</feature>
<evidence type="ECO:0000256" key="2">
    <source>
        <dbReference type="ARBA" id="ARBA00022729"/>
    </source>
</evidence>
<proteinExistence type="inferred from homology"/>
<dbReference type="InterPro" id="IPR011625">
    <property type="entry name" value="A2M_N_BRD"/>
</dbReference>
<dbReference type="InterPro" id="IPR001599">
    <property type="entry name" value="Macroglobln_a2"/>
</dbReference>
<dbReference type="InterPro" id="IPR051802">
    <property type="entry name" value="YfhM-like"/>
</dbReference>
<evidence type="ECO:0000259" key="5">
    <source>
        <dbReference type="SMART" id="SM01360"/>
    </source>
</evidence>
<keyword evidence="2" id="KW-0732">Signal</keyword>
<sequence length="1925" mass="214702">MKRLLRAVRLGINKLAGSFSWTPPPWAAALQRTRKQSPKRFWSGLGLLALLAFAVVAGYGYYRHLPRPLLLTADIEAPGITPNDETLQPDALRVSFRYNTQRLQPEQQIPEIMPSVARLDLVDQRIETGIRLKPAISGTWSWEGDRTLIFVPDREWQAGTRYRLRFDKQLFSPESRFSSLDYTFDTPAFDVDLDNLEFYQDPRNRKIRQAVATLRFSHPVDAQSLEKHLALSMHPSDKDSKASPQKVGFTLSYDKNQREAYVHSMPLQLPEHSNYLRLSLQAGIAPAIGGEPSTRQLAKELLIPDRLSFLKVEEAEAIIVRTSTNEPQQVLRLRFTDDITEAELKDKLQAWLLPPRNPQRNSSRWRSPREVTSAILAQATPVPLVPLETEHGFSREFHLPLDAPPGGTLYLRLKPGLTSLGGFVHASFYDTLLRAPTYPKELQIAADGALLSLAGSHRLGLMTRGLDAFQVRIGKLLPGQLQHLISQTYGDLSDPDFASYRFDEDNIVEYAQQIIDLKQLPPQQANYASVDLSAYLPSDRDRCGLFFVELCGWDKTRKRKMSWVSDKRLILVTDFGLLVKDNADRSHDVFVRSFGNGQPVAGARVTLQGRNGLPLLTRTTDAEGHVKFPSTKGFRNEQQPTAYVVTTADDMAFIPFERRTRQLNFSRFEVGGVRDRQRNGQSLGAFLFSDRGLYRPGEQVAIGCIVKAQPLNNIEGIPLEIAIRNPRGTEVASKRLKLPAKGFFDYPYATQAASETGTYQVALYLVRDNNHRGRMIGLDQFRVEEFQPDTLKIRSTLLGIEERGWSTATRLTARVGLRNLFGTPAQGRKVTAFMNVRSARFSFKEYPEFSFADPWYDPDKQPLQISEELNVQTTDEQGQAEFTLPLERFNAGTYLLTLTTEGFEPGGGRSVTARNSVLLSPLKTLIGTKSDGKLDYIHKDAERVIDLLAIGTDLQPRAVEGLRARLAEIRSISTLVQQPDGTYAYQSMEKEQELHIQDFAIDASGSRYRLPTDRPGTYVWEILDAQGLKLARVRFTVVGHGNLLGQREKNAELDLKLDRNDYKAGDTIEMNITAPYTGSGLITIESHRVHTWKWFSADTTSSMQTITIPKDLEGNAYVNVAFVRAADSREIFTSPLSYAVAPFTIDRGKRTLDVQLDVASKARPGDRMEINYSTSRPSRIAVFAVNEGILQVAKYKTPQPLDHFLRKRALQVDTLQMLDLLLPEFDLIRRLSASGGGMADESMRKALAANLNPFARALDKPAVFWSGILDADSQKRSVSFTVPDTFAGTLRIMAVAVAEEAIGVAEESSLVRGPFVITPSLPTQAAPGDSFRTSASISNILEGSGKNAPVSVRLEASEQLDIIGDKEQRLTISEGSEKTLHFQLRAKDKLGAAQVRFIVTSGKEQATRRATLSIRPALPYTTTLSSGYSKNGKAQLKVPRSLYADLAEQRVAASSSPLVLIDGLSSYLEHFPHGCTEQVVSQVFPLVGLMSHPAFAPHSKDNRQRFATLIARLRERQLANGGFCFWPGGSEVAEFPSVYVMHFLLEVRALGYAVPEDLMTRGRDYLRDYVGNQPADLEQARVRAYAIYLLTRMGEVTTNHLINLQTWLDKHQPKIWRQDLAAAYMASAYGLLHMQDDARALISHYPLGAKDSGKDGIFHSALTRDAQFVYLLAKHFPNRAAKLDGEALLRFVEPVFRGRYNTISAAYTILALGAYGQLQTSPLREEAIRITAVDRNKGEHPLAIEQQPLPQAAFGTDTAKLLVAADKALFHLLSQAGFDREMPTTPVRDKLEITREYLNGNGKPVTELQQGQEVTVRLRVRALNEPVSNVAVIDLLPGGFEVLRDSVPRTAVGWRADYVDVREDRVVFYGRFDTTARELSYRAKVTSAGQFVIPPPFAEAMYDRAVRASGVSGTFNVTPSDSGGS</sequence>
<feature type="domain" description="Alpha-2-macroglobulin bait region" evidence="4">
    <location>
        <begin position="1053"/>
        <end position="1192"/>
    </location>
</feature>
<dbReference type="InterPro" id="IPR021868">
    <property type="entry name" value="Alpha_2_Macroglob_MG3"/>
</dbReference>
<dbReference type="SMART" id="SM01359">
    <property type="entry name" value="A2M_N_2"/>
    <property type="match status" value="1"/>
</dbReference>
<dbReference type="Pfam" id="PF17973">
    <property type="entry name" value="bMG10"/>
    <property type="match status" value="1"/>
</dbReference>
<dbReference type="Pfam" id="PF17972">
    <property type="entry name" value="bMG5"/>
    <property type="match status" value="1"/>
</dbReference>
<dbReference type="Gene3D" id="1.50.10.20">
    <property type="match status" value="1"/>
</dbReference>
<dbReference type="Pfam" id="PF11974">
    <property type="entry name" value="bMG3"/>
    <property type="match status" value="1"/>
</dbReference>
<dbReference type="PANTHER" id="PTHR40094">
    <property type="entry name" value="ALPHA-2-MACROGLOBULIN HOMOLOG"/>
    <property type="match status" value="1"/>
</dbReference>
<dbReference type="SMART" id="SM01360">
    <property type="entry name" value="A2M"/>
    <property type="match status" value="1"/>
</dbReference>
<evidence type="ECO:0000256" key="3">
    <source>
        <dbReference type="SAM" id="Phobius"/>
    </source>
</evidence>